<feature type="transmembrane region" description="Helical" evidence="14">
    <location>
        <begin position="138"/>
        <end position="156"/>
    </location>
</feature>
<dbReference type="HOGENOM" id="CLU_125006_1_0_5"/>
<evidence type="ECO:0000256" key="13">
    <source>
        <dbReference type="ARBA" id="ARBA00048390"/>
    </source>
</evidence>
<keyword evidence="5 14" id="KW-1003">Cell membrane</keyword>
<evidence type="ECO:0000256" key="7">
    <source>
        <dbReference type="ARBA" id="ARBA00022692"/>
    </source>
</evidence>
<keyword evidence="8 14" id="KW-0479">Metal-binding</keyword>
<evidence type="ECO:0000256" key="12">
    <source>
        <dbReference type="ARBA" id="ARBA00023136"/>
    </source>
</evidence>
<comment type="subunit">
    <text evidence="14">Homodimer.</text>
</comment>
<dbReference type="GO" id="GO:0046872">
    <property type="term" value="F:metal ion binding"/>
    <property type="evidence" value="ECO:0007669"/>
    <property type="project" value="UniProtKB-UniRule"/>
</dbReference>
<evidence type="ECO:0000256" key="3">
    <source>
        <dbReference type="ARBA" id="ARBA00006501"/>
    </source>
</evidence>
<dbReference type="PANTHER" id="PTHR40255">
    <property type="entry name" value="UPF0093 MEMBRANE PROTEIN SLR1790"/>
    <property type="match status" value="1"/>
</dbReference>
<dbReference type="Pfam" id="PF03653">
    <property type="entry name" value="UPF0093"/>
    <property type="match status" value="1"/>
</dbReference>
<keyword evidence="9 14" id="KW-1133">Transmembrane helix</keyword>
<dbReference type="GO" id="GO:0070818">
    <property type="term" value="F:protoporphyrinogen oxidase activity"/>
    <property type="evidence" value="ECO:0007669"/>
    <property type="project" value="UniProtKB-UniRule"/>
</dbReference>
<feature type="binding site" description="axial binding residue" evidence="14">
    <location>
        <position position="16"/>
    </location>
    <ligand>
        <name>heme</name>
        <dbReference type="ChEBI" id="CHEBI:30413"/>
    </ligand>
    <ligandPart>
        <name>Fe</name>
        <dbReference type="ChEBI" id="CHEBI:18248"/>
    </ligandPart>
</feature>
<comment type="similarity">
    <text evidence="3 14 15">Belongs to the HemJ family.</text>
</comment>
<feature type="transmembrane region" description="Helical" evidence="14">
    <location>
        <begin position="61"/>
        <end position="83"/>
    </location>
</feature>
<dbReference type="KEGG" id="pzu:PHZ_c3532"/>
<dbReference type="EC" id="1.3.99.-" evidence="14 15"/>
<dbReference type="OrthoDB" id="9800824at2"/>
<dbReference type="UniPathway" id="UPA00251">
    <property type="reaction ID" value="UER00324"/>
</dbReference>
<keyword evidence="6 14" id="KW-0349">Heme</keyword>
<comment type="cofactor">
    <cofactor evidence="14 15">
        <name>heme b</name>
        <dbReference type="ChEBI" id="CHEBI:60344"/>
    </cofactor>
    <text evidence="14 15">Binds 1 heme b (iron(II)-protoporphyrin IX) group per subunit.</text>
</comment>
<feature type="transmembrane region" description="Helical" evidence="14">
    <location>
        <begin position="95"/>
        <end position="117"/>
    </location>
</feature>
<dbReference type="InterPro" id="IPR005265">
    <property type="entry name" value="HemJ-like"/>
</dbReference>
<dbReference type="PIRSF" id="PIRSF004638">
    <property type="entry name" value="UCP004638"/>
    <property type="match status" value="1"/>
</dbReference>
<name>B4RD09_PHEZH</name>
<proteinExistence type="inferred from homology"/>
<dbReference type="eggNOG" id="COG1981">
    <property type="taxonomic scope" value="Bacteria"/>
</dbReference>
<dbReference type="Proteomes" id="UP000001868">
    <property type="component" value="Chromosome"/>
</dbReference>
<feature type="binding site" description="axial binding residue" evidence="14">
    <location>
        <position position="100"/>
    </location>
    <ligand>
        <name>heme</name>
        <dbReference type="ChEBI" id="CHEBI:30413"/>
    </ligand>
    <ligandPart>
        <name>Fe</name>
        <dbReference type="ChEBI" id="CHEBI:18248"/>
    </ligandPart>
</feature>
<accession>B4RD09</accession>
<comment type="subcellular location">
    <subcellularLocation>
        <location evidence="1 14">Cell membrane</location>
        <topology evidence="1 14">Multi-pass membrane protein</topology>
    </subcellularLocation>
</comment>
<evidence type="ECO:0000256" key="1">
    <source>
        <dbReference type="ARBA" id="ARBA00004651"/>
    </source>
</evidence>
<dbReference type="HAMAP" id="MF_02239">
    <property type="entry name" value="HemJ"/>
    <property type="match status" value="1"/>
</dbReference>
<keyword evidence="10 14" id="KW-0560">Oxidoreductase</keyword>
<evidence type="ECO:0000256" key="9">
    <source>
        <dbReference type="ARBA" id="ARBA00022989"/>
    </source>
</evidence>
<reference evidence="16 17" key="1">
    <citation type="journal article" date="2008" name="BMC Genomics">
        <title>Complete genome of Phenylobacterium zucineum - a novel facultative intracellular bacterium isolated from human erythroleukemia cell line K562.</title>
        <authorList>
            <person name="Luo Y."/>
            <person name="Xu X."/>
            <person name="Ding Z."/>
            <person name="Liu Z."/>
            <person name="Zhang B."/>
            <person name="Yan Z."/>
            <person name="Sun J."/>
            <person name="Hu S."/>
            <person name="Hu X."/>
        </authorList>
    </citation>
    <scope>NUCLEOTIDE SEQUENCE [LARGE SCALE GENOMIC DNA]</scope>
    <source>
        <strain evidence="16 17">HLK1</strain>
    </source>
</reference>
<dbReference type="AlphaFoldDB" id="B4RD09"/>
<evidence type="ECO:0000256" key="11">
    <source>
        <dbReference type="ARBA" id="ARBA00023004"/>
    </source>
</evidence>
<gene>
    <name evidence="16" type="ordered locus">PHZ_c3532</name>
</gene>
<sequence length="157" mass="17652">MSWPEFLSYDLLRGLHIIAVIAWMAGMLYLPRLYAYHTETAPPGTEFDAHFQVWERKLLRIIINPAMTITWVLGVTLILWHVYATGAGWGFLLQPWMLVKLAVVTFLSGWHGFLAGARKKLAAGQRPKSAKFWRATNELPFVAAIVAVLAVTLQFGG</sequence>
<dbReference type="GO" id="GO:0005886">
    <property type="term" value="C:plasma membrane"/>
    <property type="evidence" value="ECO:0007669"/>
    <property type="project" value="UniProtKB-SubCell"/>
</dbReference>
<evidence type="ECO:0000313" key="16">
    <source>
        <dbReference type="EMBL" id="ACG79941.1"/>
    </source>
</evidence>
<evidence type="ECO:0000256" key="2">
    <source>
        <dbReference type="ARBA" id="ARBA00005073"/>
    </source>
</evidence>
<dbReference type="RefSeq" id="WP_012524079.1">
    <property type="nucleotide sequence ID" value="NC_011144.1"/>
</dbReference>
<evidence type="ECO:0000256" key="8">
    <source>
        <dbReference type="ARBA" id="ARBA00022723"/>
    </source>
</evidence>
<evidence type="ECO:0000256" key="14">
    <source>
        <dbReference type="HAMAP-Rule" id="MF_02239"/>
    </source>
</evidence>
<comment type="pathway">
    <text evidence="2 14 15">Porphyrin-containing compound metabolism; protoporphyrin-IX biosynthesis; protoporphyrin-IX from protoporphyrinogen-IX: step 1/1.</text>
</comment>
<dbReference type="GO" id="GO:0006782">
    <property type="term" value="P:protoporphyrinogen IX biosynthetic process"/>
    <property type="evidence" value="ECO:0007669"/>
    <property type="project" value="UniProtKB-UniRule"/>
</dbReference>
<evidence type="ECO:0000256" key="10">
    <source>
        <dbReference type="ARBA" id="ARBA00023002"/>
    </source>
</evidence>
<feature type="transmembrane region" description="Helical" evidence="14">
    <location>
        <begin position="12"/>
        <end position="30"/>
    </location>
</feature>
<comment type="catalytic activity">
    <reaction evidence="13 14 15">
        <text>protoporphyrinogen IX + 3 A = protoporphyrin IX + 3 AH2</text>
        <dbReference type="Rhea" id="RHEA:62000"/>
        <dbReference type="ChEBI" id="CHEBI:13193"/>
        <dbReference type="ChEBI" id="CHEBI:17499"/>
        <dbReference type="ChEBI" id="CHEBI:57306"/>
        <dbReference type="ChEBI" id="CHEBI:57307"/>
    </reaction>
</comment>
<keyword evidence="12 14" id="KW-0472">Membrane</keyword>
<evidence type="ECO:0000313" key="17">
    <source>
        <dbReference type="Proteomes" id="UP000001868"/>
    </source>
</evidence>
<evidence type="ECO:0000256" key="6">
    <source>
        <dbReference type="ARBA" id="ARBA00022617"/>
    </source>
</evidence>
<dbReference type="PANTHER" id="PTHR40255:SF1">
    <property type="entry name" value="PROTOPORPHYRINOGEN IX OXIDASE"/>
    <property type="match status" value="1"/>
</dbReference>
<protein>
    <recommendedName>
        <fullName evidence="4 14">Protoporphyrinogen IX oxidase</fullName>
        <shortName evidence="14">PPO</shortName>
        <ecNumber evidence="14 15">1.3.99.-</ecNumber>
    </recommendedName>
</protein>
<keyword evidence="17" id="KW-1185">Reference proteome</keyword>
<comment type="function">
    <text evidence="14 15">Catalyzes the oxidation of protoporphyrinogen IX to protoporphyrin IX.</text>
</comment>
<dbReference type="STRING" id="450851.PHZ_c3532"/>
<keyword evidence="7 14" id="KW-0812">Transmembrane</keyword>
<evidence type="ECO:0000256" key="4">
    <source>
        <dbReference type="ARBA" id="ARBA00017504"/>
    </source>
</evidence>
<organism evidence="16 17">
    <name type="scientific">Phenylobacterium zucineum (strain HLK1)</name>
    <dbReference type="NCBI Taxonomy" id="450851"/>
    <lineage>
        <taxon>Bacteria</taxon>
        <taxon>Pseudomonadati</taxon>
        <taxon>Pseudomonadota</taxon>
        <taxon>Alphaproteobacteria</taxon>
        <taxon>Caulobacterales</taxon>
        <taxon>Caulobacteraceae</taxon>
        <taxon>Phenylobacterium</taxon>
    </lineage>
</organism>
<evidence type="ECO:0000256" key="15">
    <source>
        <dbReference type="PIRNR" id="PIRNR004638"/>
    </source>
</evidence>
<keyword evidence="11 14" id="KW-0408">Iron</keyword>
<dbReference type="EMBL" id="CP000747">
    <property type="protein sequence ID" value="ACG79941.1"/>
    <property type="molecule type" value="Genomic_DNA"/>
</dbReference>
<evidence type="ECO:0000256" key="5">
    <source>
        <dbReference type="ARBA" id="ARBA00022475"/>
    </source>
</evidence>